<evidence type="ECO:0000256" key="2">
    <source>
        <dbReference type="SAM" id="SignalP"/>
    </source>
</evidence>
<feature type="chain" id="PRO_5041912581" description="RAP domain-containing protein" evidence="2">
    <location>
        <begin position="20"/>
        <end position="1049"/>
    </location>
</feature>
<keyword evidence="5" id="KW-1185">Reference proteome</keyword>
<protein>
    <recommendedName>
        <fullName evidence="3">RAP domain-containing protein</fullName>
    </recommendedName>
</protein>
<dbReference type="InterPro" id="IPR013584">
    <property type="entry name" value="RAP"/>
</dbReference>
<dbReference type="PROSITE" id="PS51286">
    <property type="entry name" value="RAP"/>
    <property type="match status" value="1"/>
</dbReference>
<name>A0AAD7XQZ2_9STRA</name>
<dbReference type="Gene3D" id="3.40.960.10">
    <property type="entry name" value="VSR Endonuclease"/>
    <property type="match status" value="1"/>
</dbReference>
<comment type="caution">
    <text evidence="4">The sequence shown here is derived from an EMBL/GenBank/DDBJ whole genome shotgun (WGS) entry which is preliminary data.</text>
</comment>
<feature type="domain" description="RAP" evidence="3">
    <location>
        <begin position="858"/>
        <end position="916"/>
    </location>
</feature>
<dbReference type="PANTHER" id="PTHR21228:SF40">
    <property type="entry name" value="LD45607P"/>
    <property type="match status" value="1"/>
</dbReference>
<evidence type="ECO:0000313" key="4">
    <source>
        <dbReference type="EMBL" id="KAJ8612155.1"/>
    </source>
</evidence>
<feature type="region of interest" description="Disordered" evidence="1">
    <location>
        <begin position="61"/>
        <end position="143"/>
    </location>
</feature>
<feature type="region of interest" description="Disordered" evidence="1">
    <location>
        <begin position="925"/>
        <end position="985"/>
    </location>
</feature>
<keyword evidence="2" id="KW-0732">Signal</keyword>
<dbReference type="GO" id="GO:0005759">
    <property type="term" value="C:mitochondrial matrix"/>
    <property type="evidence" value="ECO:0007669"/>
    <property type="project" value="TreeGrafter"/>
</dbReference>
<dbReference type="GO" id="GO:0035770">
    <property type="term" value="C:ribonucleoprotein granule"/>
    <property type="evidence" value="ECO:0007669"/>
    <property type="project" value="TreeGrafter"/>
</dbReference>
<proteinExistence type="predicted"/>
<dbReference type="Proteomes" id="UP001230188">
    <property type="component" value="Unassembled WGS sequence"/>
</dbReference>
<sequence>MGRAVRILVTATAAICGGALVPPPPPPPLHQVPHAVGVLRPACAVASSSSSSEFFARTTTTPALSDDDDDDLAATNAAASSSSSSSSSSGVKQQQQRRREGADGPGRRQSGGRQASRKRAGVGQGRRSAPRGGRTRWSAQRRGSDSRIGLAAIKVNQRISRFAESADEILDVFDESGRDFVPVNYATALTWLAKKRPRRGYVEPRSIARICSLAAATRAKVVVEEEEWSARTIGNACWASAKLYSSTWNGRLRGELVRLLEALAARSSRAVDEFNTQELANVAWALGTTGLEAPELAGALAASAVARIADFSPQELANLVWALAKLFGRDIGAPSAKTAAESCSELYRAACAVATRRFDDFKPQELANTVWAVATTGFEPAQSEAFWDAATAAMGRKLRGDRGEMAQPQNVANVAWSVAKVMPGGCSAEARRTFFAIVSRATLDRMDDYNPQELGNIAWSFATARERSDPLFDELATHSRPLLGRFIAQNLANMAWAFATAGRGAPRSRDIGLFLAIADEAMTRLHEFKPQELSNAAWAFATAGVRCSELFDELAAEAGPRLDTFSDQGIVNLLWAFATSDEARRNAQFLDDVAAEIAPRVSRLTPQGLSNVAWSYASADLCAPALFDAIALELLGPGSSPGVSRRCSRLKPQEFSNLAWAFSKVDYRQRPGVFDALAAGMLALSAGRTESGAASGLTAQELANLAWAYACSNRVDPALHKLLWRGIVDKARAANEEDERAQSAHRDKNNASTPEEASTNDRRWGFNLEELRQLHQVVLHARYEAEGSAAIVSDVARAPPAFLSALRQALATLEPSPSRAQEEVAEAVRALGIDVQEELVTADGLSIDVALLPLAERVGIEFDGPYHYFHNANQTETGRTAFKKRLLAACGWTVLHIPYWEWRGLDPSERKDYVKTTLKHLLLEKRRRRTTARRQKNVALADDATTSPSQISPTTATRRPSPAKSSSSHHPDASRPKRRDDDEGYLPSLKVADLRLLCAKRGLDKTVRRSEGDARTVLLRRLRDHAVTTQPGVLDDGGGLGGDDIVGHT</sequence>
<dbReference type="EMBL" id="JAQMWT010000057">
    <property type="protein sequence ID" value="KAJ8612155.1"/>
    <property type="molecule type" value="Genomic_DNA"/>
</dbReference>
<evidence type="ECO:0000259" key="3">
    <source>
        <dbReference type="PROSITE" id="PS51286"/>
    </source>
</evidence>
<feature type="signal peptide" evidence="2">
    <location>
        <begin position="1"/>
        <end position="19"/>
    </location>
</feature>
<feature type="compositionally biased region" description="Basic and acidic residues" evidence="1">
    <location>
        <begin position="969"/>
        <end position="981"/>
    </location>
</feature>
<accession>A0AAD7XQZ2</accession>
<gene>
    <name evidence="4" type="ORF">CTAYLR_002478</name>
</gene>
<feature type="compositionally biased region" description="Low complexity" evidence="1">
    <location>
        <begin position="958"/>
        <end position="968"/>
    </location>
</feature>
<feature type="compositionally biased region" description="Basic and acidic residues" evidence="1">
    <location>
        <begin position="97"/>
        <end position="106"/>
    </location>
</feature>
<dbReference type="GO" id="GO:0044528">
    <property type="term" value="P:regulation of mitochondrial mRNA stability"/>
    <property type="evidence" value="ECO:0007669"/>
    <property type="project" value="TreeGrafter"/>
</dbReference>
<dbReference type="GO" id="GO:0003723">
    <property type="term" value="F:RNA binding"/>
    <property type="evidence" value="ECO:0007669"/>
    <property type="project" value="TreeGrafter"/>
</dbReference>
<evidence type="ECO:0000313" key="5">
    <source>
        <dbReference type="Proteomes" id="UP001230188"/>
    </source>
</evidence>
<dbReference type="AlphaFoldDB" id="A0AAD7XQZ2"/>
<dbReference type="Pfam" id="PF08373">
    <property type="entry name" value="RAP"/>
    <property type="match status" value="1"/>
</dbReference>
<feature type="compositionally biased region" description="Low complexity" evidence="1">
    <location>
        <begin position="73"/>
        <end position="89"/>
    </location>
</feature>
<reference evidence="4" key="1">
    <citation type="submission" date="2023-01" db="EMBL/GenBank/DDBJ databases">
        <title>Metagenome sequencing of chrysophaentin producing Chrysophaeum taylorii.</title>
        <authorList>
            <person name="Davison J."/>
            <person name="Bewley C."/>
        </authorList>
    </citation>
    <scope>NUCLEOTIDE SEQUENCE</scope>
    <source>
        <strain evidence="4">NIES-1699</strain>
    </source>
</reference>
<feature type="compositionally biased region" description="Basic and acidic residues" evidence="1">
    <location>
        <begin position="735"/>
        <end position="749"/>
    </location>
</feature>
<dbReference type="GO" id="GO:0000963">
    <property type="term" value="P:mitochondrial RNA processing"/>
    <property type="evidence" value="ECO:0007669"/>
    <property type="project" value="TreeGrafter"/>
</dbReference>
<dbReference type="PANTHER" id="PTHR21228">
    <property type="entry name" value="FAST LEU-RICH DOMAIN-CONTAINING"/>
    <property type="match status" value="1"/>
</dbReference>
<evidence type="ECO:0000256" key="1">
    <source>
        <dbReference type="SAM" id="MobiDB-lite"/>
    </source>
</evidence>
<feature type="compositionally biased region" description="Basic residues" evidence="1">
    <location>
        <begin position="925"/>
        <end position="936"/>
    </location>
</feature>
<dbReference type="SMART" id="SM00952">
    <property type="entry name" value="RAP"/>
    <property type="match status" value="1"/>
</dbReference>
<organism evidence="4 5">
    <name type="scientific">Chrysophaeum taylorii</name>
    <dbReference type="NCBI Taxonomy" id="2483200"/>
    <lineage>
        <taxon>Eukaryota</taxon>
        <taxon>Sar</taxon>
        <taxon>Stramenopiles</taxon>
        <taxon>Ochrophyta</taxon>
        <taxon>Pelagophyceae</taxon>
        <taxon>Pelagomonadales</taxon>
        <taxon>Pelagomonadaceae</taxon>
        <taxon>Chrysophaeum</taxon>
    </lineage>
</organism>
<dbReference type="InterPro" id="IPR050870">
    <property type="entry name" value="FAST_kinase"/>
</dbReference>
<feature type="region of interest" description="Disordered" evidence="1">
    <location>
        <begin position="735"/>
        <end position="761"/>
    </location>
</feature>
<feature type="compositionally biased region" description="Polar residues" evidence="1">
    <location>
        <begin position="944"/>
        <end position="957"/>
    </location>
</feature>